<feature type="transmembrane region" description="Helical" evidence="1">
    <location>
        <begin position="6"/>
        <end position="28"/>
    </location>
</feature>
<dbReference type="PANTHER" id="PTHR46546">
    <property type="entry name" value="SHEWANELLA-LIKE PROTEIN PHOSPHATASE 1"/>
    <property type="match status" value="1"/>
</dbReference>
<dbReference type="Pfam" id="PF00149">
    <property type="entry name" value="Metallophos"/>
    <property type="match status" value="1"/>
</dbReference>
<feature type="domain" description="Calcineurin-like phosphoesterase" evidence="2">
    <location>
        <begin position="112"/>
        <end position="330"/>
    </location>
</feature>
<dbReference type="InterPro" id="IPR004843">
    <property type="entry name" value="Calcineurin-like_PHP"/>
</dbReference>
<evidence type="ECO:0000313" key="3">
    <source>
        <dbReference type="EMBL" id="EAQ48535.1"/>
    </source>
</evidence>
<dbReference type="GO" id="GO:0016787">
    <property type="term" value="F:hydrolase activity"/>
    <property type="evidence" value="ECO:0007669"/>
    <property type="project" value="InterPro"/>
</dbReference>
<keyword evidence="4" id="KW-1185">Reference proteome</keyword>
<dbReference type="SUPFAM" id="SSF56300">
    <property type="entry name" value="Metallo-dependent phosphatases"/>
    <property type="match status" value="1"/>
</dbReference>
<evidence type="ECO:0000313" key="4">
    <source>
        <dbReference type="Proteomes" id="UP000001601"/>
    </source>
</evidence>
<dbReference type="eggNOG" id="COG0639">
    <property type="taxonomic scope" value="Bacteria"/>
</dbReference>
<dbReference type="Gene3D" id="3.60.21.10">
    <property type="match status" value="1"/>
</dbReference>
<dbReference type="HOGENOM" id="CLU_042543_0_0_10"/>
<reference evidence="3 4" key="1">
    <citation type="journal article" date="2007" name="Nature">
        <title>Light stimulates growth of proteorhodopsin-containing marine Flavobacteria.</title>
        <authorList>
            <person name="Gomez-Consarnau L."/>
            <person name="Gonzalez J.M."/>
            <person name="Coll-Llado M."/>
            <person name="Gourdon P."/>
            <person name="Pascher T."/>
            <person name="Neutze R."/>
            <person name="Pedros-Alio C."/>
            <person name="Pinhassi J."/>
        </authorList>
    </citation>
    <scope>NUCLEOTIDE SEQUENCE [LARGE SCALE GENOMIC DNA]</scope>
    <source>
        <strain evidence="3 4">MED217</strain>
    </source>
</reference>
<protein>
    <recommendedName>
        <fullName evidence="2">Calcineurin-like phosphoesterase domain-containing protein</fullName>
    </recommendedName>
</protein>
<evidence type="ECO:0000256" key="1">
    <source>
        <dbReference type="SAM" id="Phobius"/>
    </source>
</evidence>
<accession>A3XPJ0</accession>
<keyword evidence="1" id="KW-0472">Membrane</keyword>
<evidence type="ECO:0000259" key="2">
    <source>
        <dbReference type="Pfam" id="PF00149"/>
    </source>
</evidence>
<keyword evidence="1" id="KW-0812">Transmembrane</keyword>
<dbReference type="PANTHER" id="PTHR46546:SF4">
    <property type="entry name" value="SHEWANELLA-LIKE PROTEIN PHOSPHATASE 1"/>
    <property type="match status" value="1"/>
</dbReference>
<gene>
    <name evidence="3" type="ORF">MED217_08310</name>
</gene>
<keyword evidence="1" id="KW-1133">Transmembrane helix</keyword>
<dbReference type="RefSeq" id="WP_009780038.1">
    <property type="nucleotide sequence ID" value="NZ_CH672395.1"/>
</dbReference>
<dbReference type="EMBL" id="AANC01000007">
    <property type="protein sequence ID" value="EAQ48535.1"/>
    <property type="molecule type" value="Genomic_DNA"/>
</dbReference>
<organism evidence="3 4">
    <name type="scientific">Leeuwenhoekiella blandensis (strain CECT 7118 / CCUG 51940 / KCTC 22103 / MED217)</name>
    <name type="common">Flavobacterium sp. (strain MED217)</name>
    <dbReference type="NCBI Taxonomy" id="398720"/>
    <lineage>
        <taxon>Bacteria</taxon>
        <taxon>Pseudomonadati</taxon>
        <taxon>Bacteroidota</taxon>
        <taxon>Flavobacteriia</taxon>
        <taxon>Flavobacteriales</taxon>
        <taxon>Flavobacteriaceae</taxon>
        <taxon>Leeuwenhoekiella</taxon>
    </lineage>
</organism>
<proteinExistence type="predicted"/>
<dbReference type="AlphaFoldDB" id="A3XPJ0"/>
<dbReference type="STRING" id="398720.MED217_08310"/>
<dbReference type="Proteomes" id="UP000001601">
    <property type="component" value="Unassembled WGS sequence"/>
</dbReference>
<dbReference type="InterPro" id="IPR029052">
    <property type="entry name" value="Metallo-depent_PP-like"/>
</dbReference>
<name>A3XPJ0_LEEBM</name>
<sequence length="382" mass="43286">MAYIGYLVIAVSLGFFGVIYVIPLAPGWKLKTPHYSKKAYNLHTEPPLVFYQNESIHVVSIANEQNTFIKKQHSYPGNDSLVLKVNTPENSFKVRLKDSFAPAQDTYALPERLLCLSDIEGNFEGLVRFLKGTGVVDQDLAWQYGTGHLVLLGDFFDRGTQVNECLWLIYKLEQEAARAGGKLHFILGNHETMNLMGAYDARMYKYVHGSYFKKADFLKIDYSQWYTPDTALGRWLRSKNSIVKIGDYLFVHGGVSPQLVAAGLRLEQINSGIREGLDKTPNDQTKQERLLLRTEGPLWYRGLANESLTAEEVSRILDAFDSTKIIIGHSVFDQVQTLYTDQVIGIDLKHAENQHVYGLLYNASGFHAINDQNTTRFLMKAY</sequence>
<comment type="caution">
    <text evidence="3">The sequence shown here is derived from an EMBL/GenBank/DDBJ whole genome shotgun (WGS) entry which is preliminary data.</text>
</comment>